<name>A0A0F9WJA0_9ZZZZ</name>
<proteinExistence type="predicted"/>
<dbReference type="EMBL" id="LAZR01000261">
    <property type="protein sequence ID" value="KKN78523.1"/>
    <property type="molecule type" value="Genomic_DNA"/>
</dbReference>
<evidence type="ECO:0008006" key="2">
    <source>
        <dbReference type="Google" id="ProtNLM"/>
    </source>
</evidence>
<accession>A0A0F9WJA0</accession>
<comment type="caution">
    <text evidence="1">The sequence shown here is derived from an EMBL/GenBank/DDBJ whole genome shotgun (WGS) entry which is preliminary data.</text>
</comment>
<reference evidence="1" key="1">
    <citation type="journal article" date="2015" name="Nature">
        <title>Complex archaea that bridge the gap between prokaryotes and eukaryotes.</title>
        <authorList>
            <person name="Spang A."/>
            <person name="Saw J.H."/>
            <person name="Jorgensen S.L."/>
            <person name="Zaremba-Niedzwiedzka K."/>
            <person name="Martijn J."/>
            <person name="Lind A.E."/>
            <person name="van Eijk R."/>
            <person name="Schleper C."/>
            <person name="Guy L."/>
            <person name="Ettema T.J."/>
        </authorList>
    </citation>
    <scope>NUCLEOTIDE SEQUENCE</scope>
</reference>
<dbReference type="SUPFAM" id="SSF56925">
    <property type="entry name" value="OMPA-like"/>
    <property type="match status" value="1"/>
</dbReference>
<gene>
    <name evidence="1" type="ORF">LCGC14_0349170</name>
</gene>
<dbReference type="InterPro" id="IPR018550">
    <property type="entry name" value="Lipid-A_deacylase-rel"/>
</dbReference>
<evidence type="ECO:0000313" key="1">
    <source>
        <dbReference type="EMBL" id="KKN78523.1"/>
    </source>
</evidence>
<dbReference type="PIRSF" id="PIRSF029681">
    <property type="entry name" value="PagL"/>
    <property type="match status" value="1"/>
</dbReference>
<dbReference type="Pfam" id="PF09411">
    <property type="entry name" value="PagL"/>
    <property type="match status" value="1"/>
</dbReference>
<dbReference type="InterPro" id="IPR011250">
    <property type="entry name" value="OMP/PagP_B-barrel"/>
</dbReference>
<dbReference type="Gene3D" id="2.40.160.20">
    <property type="match status" value="1"/>
</dbReference>
<protein>
    <recommendedName>
        <fullName evidence="2">Acyloxyacyl hydrolase</fullName>
    </recommendedName>
</protein>
<organism evidence="1">
    <name type="scientific">marine sediment metagenome</name>
    <dbReference type="NCBI Taxonomy" id="412755"/>
    <lineage>
        <taxon>unclassified sequences</taxon>
        <taxon>metagenomes</taxon>
        <taxon>ecological metagenomes</taxon>
    </lineage>
</organism>
<sequence length="175" mass="19152">MRKSGLMLSSMLSVMAFSSSAWALDGLTFEVGETNESTDAYRIAAQFDFASPLWRSDGGAVALGGYWDAGFTHWGGLDTDSISLTPMFRLDFYPDNGGMTPFLEAGIGAAVFSETDLNDRRDIGSNFQFEDRIGAGLRFASGSELGLRYYHYSNAGIKQPNQGINKTALYYRLGF</sequence>
<dbReference type="AlphaFoldDB" id="A0A0F9WJA0"/>